<comment type="caution">
    <text evidence="8">The sequence shown here is derived from an EMBL/GenBank/DDBJ whole genome shotgun (WGS) entry which is preliminary data.</text>
</comment>
<evidence type="ECO:0000256" key="2">
    <source>
        <dbReference type="ARBA" id="ARBA00022692"/>
    </source>
</evidence>
<dbReference type="RefSeq" id="WP_386102880.1">
    <property type="nucleotide sequence ID" value="NZ_JBHUOZ010000003.1"/>
</dbReference>
<dbReference type="PANTHER" id="PTHR30518:SF2">
    <property type="entry name" value="ENDOLYTIC MUREIN TRANSGLYCOSYLASE"/>
    <property type="match status" value="1"/>
</dbReference>
<feature type="site" description="Important for catalytic activity" evidence="7">
    <location>
        <position position="211"/>
    </location>
</feature>
<dbReference type="Gene3D" id="3.30.160.60">
    <property type="entry name" value="Classic Zinc Finger"/>
    <property type="match status" value="1"/>
</dbReference>
<keyword evidence="4 7" id="KW-0472">Membrane</keyword>
<comment type="catalytic activity">
    <reaction evidence="7">
        <text>a peptidoglycan chain = a peptidoglycan chain with N-acetyl-1,6-anhydromuramyl-[peptide] at the reducing end + a peptidoglycan chain with N-acetylglucosamine at the non-reducing end.</text>
        <dbReference type="EC" id="4.2.2.29"/>
    </reaction>
</comment>
<organism evidence="8 9">
    <name type="scientific">Terrimonas rubra</name>
    <dbReference type="NCBI Taxonomy" id="1035890"/>
    <lineage>
        <taxon>Bacteria</taxon>
        <taxon>Pseudomonadati</taxon>
        <taxon>Bacteroidota</taxon>
        <taxon>Chitinophagia</taxon>
        <taxon>Chitinophagales</taxon>
        <taxon>Chitinophagaceae</taxon>
        <taxon>Terrimonas</taxon>
    </lineage>
</organism>
<dbReference type="Gene3D" id="3.30.1490.480">
    <property type="entry name" value="Endolytic murein transglycosylase"/>
    <property type="match status" value="1"/>
</dbReference>
<keyword evidence="3 7" id="KW-1133">Transmembrane helix</keyword>
<evidence type="ECO:0000313" key="9">
    <source>
        <dbReference type="Proteomes" id="UP001597511"/>
    </source>
</evidence>
<keyword evidence="2 7" id="KW-0812">Transmembrane</keyword>
<keyword evidence="1 7" id="KW-1003">Cell membrane</keyword>
<evidence type="ECO:0000256" key="5">
    <source>
        <dbReference type="ARBA" id="ARBA00023239"/>
    </source>
</evidence>
<proteinExistence type="inferred from homology"/>
<keyword evidence="5 7" id="KW-0456">Lyase</keyword>
<sequence length="346" mass="38611">MRIKRVIIIIGLALLVVAAVTGFLFFGPATKATADGFFYVKSGSTLADVKKELVAQQVLNGTGLFSTVSNMAGYEQVKPGRYKIPSGTSIVNLVRLLKNGRQTPVSFVITKLRTTENLASRINKHFEIDSLAVIHFVADSLQPYGLDSNTYMAMVMPYTYDINWTAGPRTIFDQFYKAYETYWNDDRKAKASAKGFTPLQIVTLASIVEEETRDNAEKPNIASVYINRYRKNMLLQADPTVKFALKDFGLRRILHGHLKAVSPYNTYQNKGLPPGPICTPSLESIDAVLNAPETEYIYFVANSDFKGSHIFTTNYTDHLKYAKLFQDELTRRTKAKQAAADSTAAQ</sequence>
<dbReference type="EC" id="4.2.2.29" evidence="7"/>
<keyword evidence="9" id="KW-1185">Reference proteome</keyword>
<name>A0ABW6A8V9_9BACT</name>
<dbReference type="PANTHER" id="PTHR30518">
    <property type="entry name" value="ENDOLYTIC MUREIN TRANSGLYCOSYLASE"/>
    <property type="match status" value="1"/>
</dbReference>
<evidence type="ECO:0000256" key="3">
    <source>
        <dbReference type="ARBA" id="ARBA00022989"/>
    </source>
</evidence>
<evidence type="ECO:0000256" key="1">
    <source>
        <dbReference type="ARBA" id="ARBA00022475"/>
    </source>
</evidence>
<dbReference type="CDD" id="cd08010">
    <property type="entry name" value="MltG_like"/>
    <property type="match status" value="1"/>
</dbReference>
<dbReference type="InterPro" id="IPR003770">
    <property type="entry name" value="MLTG-like"/>
</dbReference>
<protein>
    <recommendedName>
        <fullName evidence="7">Endolytic murein transglycosylase</fullName>
        <ecNumber evidence="7">4.2.2.29</ecNumber>
    </recommendedName>
    <alternativeName>
        <fullName evidence="7">Peptidoglycan lytic transglycosylase</fullName>
    </alternativeName>
    <alternativeName>
        <fullName evidence="7">Peptidoglycan polymerization terminase</fullName>
    </alternativeName>
</protein>
<dbReference type="NCBIfam" id="TIGR00247">
    <property type="entry name" value="endolytic transglycosylase MltG"/>
    <property type="match status" value="1"/>
</dbReference>
<keyword evidence="6 7" id="KW-0961">Cell wall biogenesis/degradation</keyword>
<dbReference type="EMBL" id="JBHUOZ010000003">
    <property type="protein sequence ID" value="MFD2921824.1"/>
    <property type="molecule type" value="Genomic_DNA"/>
</dbReference>
<dbReference type="HAMAP" id="MF_02065">
    <property type="entry name" value="MltG"/>
    <property type="match status" value="1"/>
</dbReference>
<dbReference type="Proteomes" id="UP001597511">
    <property type="component" value="Unassembled WGS sequence"/>
</dbReference>
<accession>A0ABW6A8V9</accession>
<evidence type="ECO:0000256" key="4">
    <source>
        <dbReference type="ARBA" id="ARBA00023136"/>
    </source>
</evidence>
<evidence type="ECO:0000313" key="8">
    <source>
        <dbReference type="EMBL" id="MFD2921824.1"/>
    </source>
</evidence>
<evidence type="ECO:0000256" key="7">
    <source>
        <dbReference type="HAMAP-Rule" id="MF_02065"/>
    </source>
</evidence>
<gene>
    <name evidence="7 8" type="primary">mltG</name>
    <name evidence="8" type="ORF">ACFS6H_19045</name>
</gene>
<comment type="similarity">
    <text evidence="7">Belongs to the transglycosylase MltG family.</text>
</comment>
<reference evidence="9" key="1">
    <citation type="journal article" date="2019" name="Int. J. Syst. Evol. Microbiol.">
        <title>The Global Catalogue of Microorganisms (GCM) 10K type strain sequencing project: providing services to taxonomists for standard genome sequencing and annotation.</title>
        <authorList>
            <consortium name="The Broad Institute Genomics Platform"/>
            <consortium name="The Broad Institute Genome Sequencing Center for Infectious Disease"/>
            <person name="Wu L."/>
            <person name="Ma J."/>
        </authorList>
    </citation>
    <scope>NUCLEOTIDE SEQUENCE [LARGE SCALE GENOMIC DNA]</scope>
    <source>
        <strain evidence="9">KCTC 23299</strain>
    </source>
</reference>
<evidence type="ECO:0000256" key="6">
    <source>
        <dbReference type="ARBA" id="ARBA00023316"/>
    </source>
</evidence>
<comment type="function">
    <text evidence="7">Functions as a peptidoglycan terminase that cleaves nascent peptidoglycan strands endolytically to terminate their elongation.</text>
</comment>
<dbReference type="Pfam" id="PF02618">
    <property type="entry name" value="YceG"/>
    <property type="match status" value="1"/>
</dbReference>